<accession>A0A3S3NJV9</accession>
<feature type="region of interest" description="Disordered" evidence="1">
    <location>
        <begin position="47"/>
        <end position="85"/>
    </location>
</feature>
<gene>
    <name evidence="2" type="ORF">B4U79_10083</name>
</gene>
<evidence type="ECO:0000313" key="3">
    <source>
        <dbReference type="Proteomes" id="UP000285301"/>
    </source>
</evidence>
<protein>
    <submittedName>
        <fullName evidence="2">Uncharacterized protein</fullName>
    </submittedName>
</protein>
<name>A0A3S3NJV9_9ACAR</name>
<sequence>KAKASEAKDIIDPNDKRSVVSWIRTVFPSQEDANTFLKLQLEKLQDVQENSNENGKQQSSESTSASLQSSTAKSTIESASDSKST</sequence>
<feature type="non-terminal residue" evidence="2">
    <location>
        <position position="1"/>
    </location>
</feature>
<dbReference type="Proteomes" id="UP000285301">
    <property type="component" value="Unassembled WGS sequence"/>
</dbReference>
<feature type="compositionally biased region" description="Polar residues" evidence="1">
    <location>
        <begin position="76"/>
        <end position="85"/>
    </location>
</feature>
<evidence type="ECO:0000313" key="2">
    <source>
        <dbReference type="EMBL" id="RWS04149.1"/>
    </source>
</evidence>
<comment type="caution">
    <text evidence="2">The sequence shown here is derived from an EMBL/GenBank/DDBJ whole genome shotgun (WGS) entry which is preliminary data.</text>
</comment>
<evidence type="ECO:0000256" key="1">
    <source>
        <dbReference type="SAM" id="MobiDB-lite"/>
    </source>
</evidence>
<keyword evidence="3" id="KW-1185">Reference proteome</keyword>
<reference evidence="2 3" key="1">
    <citation type="journal article" date="2018" name="Gigascience">
        <title>Genomes of trombidid mites reveal novel predicted allergens and laterally-transferred genes associated with secondary metabolism.</title>
        <authorList>
            <person name="Dong X."/>
            <person name="Chaisiri K."/>
            <person name="Xia D."/>
            <person name="Armstrong S.D."/>
            <person name="Fang Y."/>
            <person name="Donnelly M.J."/>
            <person name="Kadowaki T."/>
            <person name="McGarry J.W."/>
            <person name="Darby A.C."/>
            <person name="Makepeace B.L."/>
        </authorList>
    </citation>
    <scope>NUCLEOTIDE SEQUENCE [LARGE SCALE GENOMIC DNA]</scope>
    <source>
        <strain evidence="2">UoL-WK</strain>
    </source>
</reference>
<dbReference type="OrthoDB" id="10597979at2759"/>
<dbReference type="EMBL" id="NCKU01005808">
    <property type="protein sequence ID" value="RWS04149.1"/>
    <property type="molecule type" value="Genomic_DNA"/>
</dbReference>
<feature type="non-terminal residue" evidence="2">
    <location>
        <position position="85"/>
    </location>
</feature>
<dbReference type="AlphaFoldDB" id="A0A3S3NJV9"/>
<proteinExistence type="predicted"/>
<feature type="compositionally biased region" description="Low complexity" evidence="1">
    <location>
        <begin position="56"/>
        <end position="75"/>
    </location>
</feature>
<organism evidence="2 3">
    <name type="scientific">Dinothrombium tinctorium</name>
    <dbReference type="NCBI Taxonomy" id="1965070"/>
    <lineage>
        <taxon>Eukaryota</taxon>
        <taxon>Metazoa</taxon>
        <taxon>Ecdysozoa</taxon>
        <taxon>Arthropoda</taxon>
        <taxon>Chelicerata</taxon>
        <taxon>Arachnida</taxon>
        <taxon>Acari</taxon>
        <taxon>Acariformes</taxon>
        <taxon>Trombidiformes</taxon>
        <taxon>Prostigmata</taxon>
        <taxon>Anystina</taxon>
        <taxon>Parasitengona</taxon>
        <taxon>Trombidioidea</taxon>
        <taxon>Trombidiidae</taxon>
        <taxon>Dinothrombium</taxon>
    </lineage>
</organism>